<dbReference type="InterPro" id="IPR023209">
    <property type="entry name" value="DAO"/>
</dbReference>
<organism evidence="10 11">
    <name type="scientific">Colwellia marinimaniae</name>
    <dbReference type="NCBI Taxonomy" id="1513592"/>
    <lineage>
        <taxon>Bacteria</taxon>
        <taxon>Pseudomonadati</taxon>
        <taxon>Pseudomonadota</taxon>
        <taxon>Gammaproteobacteria</taxon>
        <taxon>Alteromonadales</taxon>
        <taxon>Colwelliaceae</taxon>
        <taxon>Colwellia</taxon>
    </lineage>
</organism>
<evidence type="ECO:0000256" key="3">
    <source>
        <dbReference type="ARBA" id="ARBA00022630"/>
    </source>
</evidence>
<dbReference type="InterPro" id="IPR036188">
    <property type="entry name" value="FAD/NAD-bd_sf"/>
</dbReference>
<evidence type="ECO:0000313" key="11">
    <source>
        <dbReference type="Proteomes" id="UP000197068"/>
    </source>
</evidence>
<evidence type="ECO:0000313" key="10">
    <source>
        <dbReference type="EMBL" id="GAW95082.1"/>
    </source>
</evidence>
<dbReference type="InterPro" id="IPR006076">
    <property type="entry name" value="FAD-dep_OxRdtase"/>
</dbReference>
<proteinExistence type="inferred from homology"/>
<evidence type="ECO:0000256" key="6">
    <source>
        <dbReference type="ARBA" id="ARBA00039101"/>
    </source>
</evidence>
<evidence type="ECO:0000256" key="1">
    <source>
        <dbReference type="ARBA" id="ARBA00001974"/>
    </source>
</evidence>
<dbReference type="PANTHER" id="PTHR11530:SF11">
    <property type="entry name" value="D-ASPARTATE OXIDASE"/>
    <property type="match status" value="1"/>
</dbReference>
<evidence type="ECO:0000256" key="2">
    <source>
        <dbReference type="ARBA" id="ARBA00006730"/>
    </source>
</evidence>
<comment type="similarity">
    <text evidence="2">Belongs to the DAMOX/DASOX family.</text>
</comment>
<dbReference type="EC" id="1.4.3.3" evidence="6"/>
<comment type="catalytic activity">
    <reaction evidence="8">
        <text>a D-alpha-amino acid + O2 + H2O = a 2-oxocarboxylate + H2O2 + NH4(+)</text>
        <dbReference type="Rhea" id="RHEA:21816"/>
        <dbReference type="ChEBI" id="CHEBI:15377"/>
        <dbReference type="ChEBI" id="CHEBI:15379"/>
        <dbReference type="ChEBI" id="CHEBI:16240"/>
        <dbReference type="ChEBI" id="CHEBI:28938"/>
        <dbReference type="ChEBI" id="CHEBI:35179"/>
        <dbReference type="ChEBI" id="CHEBI:59871"/>
        <dbReference type="EC" id="1.4.3.3"/>
    </reaction>
    <physiologicalReaction direction="left-to-right" evidence="8">
        <dbReference type="Rhea" id="RHEA:21817"/>
    </physiologicalReaction>
</comment>
<evidence type="ECO:0000256" key="4">
    <source>
        <dbReference type="ARBA" id="ARBA00022827"/>
    </source>
</evidence>
<accession>A0ABQ0MRS9</accession>
<dbReference type="Pfam" id="PF01266">
    <property type="entry name" value="DAO"/>
    <property type="match status" value="1"/>
</dbReference>
<evidence type="ECO:0000256" key="7">
    <source>
        <dbReference type="ARBA" id="ARBA00039751"/>
    </source>
</evidence>
<dbReference type="GO" id="GO:0043799">
    <property type="term" value="F:glycine oxidase activity"/>
    <property type="evidence" value="ECO:0007669"/>
    <property type="project" value="UniProtKB-EC"/>
</dbReference>
<dbReference type="Gene3D" id="3.50.50.60">
    <property type="entry name" value="FAD/NAD(P)-binding domain"/>
    <property type="match status" value="1"/>
</dbReference>
<evidence type="ECO:0000259" key="9">
    <source>
        <dbReference type="Pfam" id="PF01266"/>
    </source>
</evidence>
<dbReference type="Gene3D" id="3.30.9.10">
    <property type="entry name" value="D-Amino Acid Oxidase, subunit A, domain 2"/>
    <property type="match status" value="1"/>
</dbReference>
<keyword evidence="4" id="KW-0274">FAD</keyword>
<keyword evidence="5 10" id="KW-0560">Oxidoreductase</keyword>
<feature type="domain" description="FAD dependent oxidoreductase" evidence="9">
    <location>
        <begin position="3"/>
        <end position="367"/>
    </location>
</feature>
<evidence type="ECO:0000256" key="8">
    <source>
        <dbReference type="ARBA" id="ARBA00049547"/>
    </source>
</evidence>
<protein>
    <recommendedName>
        <fullName evidence="7">D-amino-acid oxidase</fullName>
        <ecNumber evidence="6">1.4.3.3</ecNumber>
    </recommendedName>
</protein>
<keyword evidence="11" id="KW-1185">Reference proteome</keyword>
<dbReference type="Proteomes" id="UP000197068">
    <property type="component" value="Unassembled WGS sequence"/>
</dbReference>
<reference evidence="10 11" key="1">
    <citation type="submission" date="2017-06" db="EMBL/GenBank/DDBJ databases">
        <title>Whole Genome Sequences of Colwellia marinimaniae MTCD1.</title>
        <authorList>
            <person name="Kusumoto H."/>
            <person name="Inoue M."/>
            <person name="Tanikawa K."/>
            <person name="Maeji H."/>
            <person name="Cameron J.H."/>
            <person name="Bartlett D.H."/>
        </authorList>
    </citation>
    <scope>NUCLEOTIDE SEQUENCE [LARGE SCALE GENOMIC DNA]</scope>
    <source>
        <strain evidence="10 11">MTCD1</strain>
    </source>
</reference>
<comment type="cofactor">
    <cofactor evidence="1">
        <name>FAD</name>
        <dbReference type="ChEBI" id="CHEBI:57692"/>
    </cofactor>
</comment>
<comment type="caution">
    <text evidence="10">The sequence shown here is derived from an EMBL/GenBank/DDBJ whole genome shotgun (WGS) entry which is preliminary data.</text>
</comment>
<dbReference type="EMBL" id="BDQM01000003">
    <property type="protein sequence ID" value="GAW95082.1"/>
    <property type="molecule type" value="Genomic_DNA"/>
</dbReference>
<dbReference type="PANTHER" id="PTHR11530">
    <property type="entry name" value="D-AMINO ACID OXIDASE"/>
    <property type="match status" value="1"/>
</dbReference>
<gene>
    <name evidence="10" type="ORF">MTCD1_00681</name>
</gene>
<dbReference type="SUPFAM" id="SSF51905">
    <property type="entry name" value="FAD/NAD(P)-binding domain"/>
    <property type="match status" value="1"/>
</dbReference>
<name>A0ABQ0MRS9_9GAMM</name>
<dbReference type="RefSeq" id="WP_057179313.1">
    <property type="nucleotide sequence ID" value="NZ_BDQM01000003.1"/>
</dbReference>
<sequence>MNIAIVGAGLMGRLLALSLLRNEQLRGEQLRQKQSQSVTITLFDKDNKLAHQSAAYAAAGLLTPLGESLHCSPNIVSMGFESLGLWPTLLDSLHEHTFFQQTGAIMVSHEQDKGDYQRFVRHLKNNYPEQVSYSLNRAELLELEPEIGRSFNHALYLPQEGQLGNRRLLVALRKQLAKESPHASTGNRLNWLSECQVVGIDVGEHRSKVTYLQGSEKHSQSFDLVIDCRGTGATNNNSNSACAPLADLRSVRGELFQLFAPEVNISRPVRLMHPRYQLYIAPKGKGFYVVGATEIESDDDSPMTVRSAMELLSAAYSVHPGFAEANIRQHVSQCRPAFSDNQPKITVQDTLIQVNGLFRHGFLIAPVVLKQTLAVIENSINNTETALPYADLFS</sequence>
<evidence type="ECO:0000256" key="5">
    <source>
        <dbReference type="ARBA" id="ARBA00023002"/>
    </source>
</evidence>
<keyword evidence="3" id="KW-0285">Flavoprotein</keyword>